<organism evidence="1 2">
    <name type="scientific">Porphyromonas circumdentaria</name>
    <dbReference type="NCBI Taxonomy" id="29524"/>
    <lineage>
        <taxon>Bacteria</taxon>
        <taxon>Pseudomonadati</taxon>
        <taxon>Bacteroidota</taxon>
        <taxon>Bacteroidia</taxon>
        <taxon>Bacteroidales</taxon>
        <taxon>Porphyromonadaceae</taxon>
        <taxon>Porphyromonas</taxon>
    </lineage>
</organism>
<sequence length="549" mass="62378">MKKLLTLLLGMVWGLFYVSAQETSLPLHPEIGATWHYKELTQSIDWGTYPYDRFGFIKVTIEKETVVDGQKVFEVSFKTYTDDAEMPSKTETRYWFFEGGKAYELRKMSNNDGTVTYHRLLRYDLDANVGDTLIEVTGGGNTRKITVVNKETVEIDGKKLIKQTYRFHTGEMTLDADVLQFVGLIPKSQKGLEGDISMDDIVDFKLHDTFMHKMAADPYTPTSFRCYSDGRISYQLSTEKCDYITPAYPRKCEAFASMGAVWYYENPSGIGYTKAEVIKEEWTPYFKYKNSKVIRSEVFEKSAVTPDLVFEQKIECTTYGMAYLTILGSLYPLINLGNTTVGSPIASSKEKVQDPTTGKEREVILTITLQSTKMVVINGRELQQQVYHFRLDNQKDQPKEWNATILEQIGVLPNPGNAMYKELQAMAEGTKNIQQQLSYYTRGALRCFQHKDFIYKTQGIDECKKPTSIDQPSDTGSTLKVSYQGETLHWSDVSLSNITLYNIEGAVVLRNDIEQGACSLSVAQLPKGTYVYLAVDVWGHRYAGKVILF</sequence>
<proteinExistence type="predicted"/>
<evidence type="ECO:0000313" key="1">
    <source>
        <dbReference type="EMBL" id="SJZ74390.1"/>
    </source>
</evidence>
<gene>
    <name evidence="1" type="ORF">SAMN02745171_01004</name>
</gene>
<protein>
    <submittedName>
        <fullName evidence="1">Uncharacterized protein</fullName>
    </submittedName>
</protein>
<dbReference type="EMBL" id="FUXE01000009">
    <property type="protein sequence ID" value="SJZ74390.1"/>
    <property type="molecule type" value="Genomic_DNA"/>
</dbReference>
<reference evidence="2" key="1">
    <citation type="submission" date="2017-02" db="EMBL/GenBank/DDBJ databases">
        <authorList>
            <person name="Varghese N."/>
            <person name="Submissions S."/>
        </authorList>
    </citation>
    <scope>NUCLEOTIDE SEQUENCE [LARGE SCALE GENOMIC DNA]</scope>
    <source>
        <strain evidence="2">ATCC 51356</strain>
    </source>
</reference>
<accession>A0A1T4N4V6</accession>
<name>A0A1T4N4V6_9PORP</name>
<evidence type="ECO:0000313" key="2">
    <source>
        <dbReference type="Proteomes" id="UP000190121"/>
    </source>
</evidence>
<dbReference type="OrthoDB" id="9809277at2"/>
<dbReference type="AlphaFoldDB" id="A0A1T4N4V6"/>
<keyword evidence="2" id="KW-1185">Reference proteome</keyword>
<dbReference type="Proteomes" id="UP000190121">
    <property type="component" value="Unassembled WGS sequence"/>
</dbReference>
<dbReference type="RefSeq" id="WP_078736931.1">
    <property type="nucleotide sequence ID" value="NZ_FUXE01000009.1"/>
</dbReference>